<evidence type="ECO:0000256" key="2">
    <source>
        <dbReference type="SAM" id="Phobius"/>
    </source>
</evidence>
<dbReference type="Gene3D" id="3.90.550.10">
    <property type="entry name" value="Spore Coat Polysaccharide Biosynthesis Protein SpsA, Chain A"/>
    <property type="match status" value="1"/>
</dbReference>
<dbReference type="EMBL" id="CAKOGP040001925">
    <property type="protein sequence ID" value="CAJ1956897.1"/>
    <property type="molecule type" value="Genomic_DNA"/>
</dbReference>
<comment type="caution">
    <text evidence="4">The sequence shown here is derived from an EMBL/GenBank/DDBJ whole genome shotgun (WGS) entry which is preliminary data.</text>
</comment>
<evidence type="ECO:0000313" key="4">
    <source>
        <dbReference type="EMBL" id="CAJ1956897.1"/>
    </source>
</evidence>
<keyword evidence="2" id="KW-1133">Transmembrane helix</keyword>
<dbReference type="SUPFAM" id="SSF53448">
    <property type="entry name" value="Nucleotide-diphospho-sugar transferases"/>
    <property type="match status" value="1"/>
</dbReference>
<dbReference type="Proteomes" id="UP001295423">
    <property type="component" value="Unassembled WGS sequence"/>
</dbReference>
<dbReference type="AlphaFoldDB" id="A0AAD2FY52"/>
<evidence type="ECO:0000259" key="3">
    <source>
        <dbReference type="Pfam" id="PF00535"/>
    </source>
</evidence>
<dbReference type="InterPro" id="IPR001173">
    <property type="entry name" value="Glyco_trans_2-like"/>
</dbReference>
<gene>
    <name evidence="4" type="ORF">CYCCA115_LOCUS16450</name>
</gene>
<accession>A0AAD2FY52</accession>
<keyword evidence="5" id="KW-1185">Reference proteome</keyword>
<organism evidence="4 5">
    <name type="scientific">Cylindrotheca closterium</name>
    <dbReference type="NCBI Taxonomy" id="2856"/>
    <lineage>
        <taxon>Eukaryota</taxon>
        <taxon>Sar</taxon>
        <taxon>Stramenopiles</taxon>
        <taxon>Ochrophyta</taxon>
        <taxon>Bacillariophyta</taxon>
        <taxon>Bacillariophyceae</taxon>
        <taxon>Bacillariophycidae</taxon>
        <taxon>Bacillariales</taxon>
        <taxon>Bacillariaceae</taxon>
        <taxon>Cylindrotheca</taxon>
    </lineage>
</organism>
<dbReference type="InterPro" id="IPR029044">
    <property type="entry name" value="Nucleotide-diphossugar_trans"/>
</dbReference>
<proteinExistence type="predicted"/>
<evidence type="ECO:0000256" key="1">
    <source>
        <dbReference type="SAM" id="MobiDB-lite"/>
    </source>
</evidence>
<name>A0AAD2FY52_9STRA</name>
<feature type="domain" description="Glycosyltransferase 2-like" evidence="3">
    <location>
        <begin position="147"/>
        <end position="279"/>
    </location>
</feature>
<sequence>MFNSSTSSKLVATKGNTSRARRDRRTTRIITILSVSAGTVAIILLLCWRLGVVSTRSSSKSNGTIRGNSASRASYDDYFQPQECAVGLWNQDTHTLEVNPNCPASQKLLNMKPPPTDKTLTFFLIYFNDHHHLAHQLKSWISYGQNVLDQIQFVIVDDSSAPGHTAAEFLQANINHNDSQTIRTPLDIVIYKIDQNLMWNIGGARNLGFWMANTPWVFMSDTDTQVAPETMKYILEKVSSSAAITDTSSPAVYTFFQRQRDSGFKPHPAVMLIRKQDYWKVGGCDEDFVGSYGWTDPHFRYKVQEDPTLHAIKAHTEMDELGITPLREMNDDIECPNGIVCLEKFHGEKAPKEPEKNEAKFKRKSQEGKWSNEVLRYTWKRVKWQQNSWWDFLLWWS</sequence>
<keyword evidence="2" id="KW-0472">Membrane</keyword>
<keyword evidence="2" id="KW-0812">Transmembrane</keyword>
<feature type="compositionally biased region" description="Polar residues" evidence="1">
    <location>
        <begin position="1"/>
        <end position="18"/>
    </location>
</feature>
<dbReference type="CDD" id="cd00761">
    <property type="entry name" value="Glyco_tranf_GTA_type"/>
    <property type="match status" value="1"/>
</dbReference>
<feature type="region of interest" description="Disordered" evidence="1">
    <location>
        <begin position="1"/>
        <end position="23"/>
    </location>
</feature>
<dbReference type="Pfam" id="PF00535">
    <property type="entry name" value="Glycos_transf_2"/>
    <property type="match status" value="1"/>
</dbReference>
<protein>
    <recommendedName>
        <fullName evidence="3">Glycosyltransferase 2-like domain-containing protein</fullName>
    </recommendedName>
</protein>
<feature type="transmembrane region" description="Helical" evidence="2">
    <location>
        <begin position="29"/>
        <end position="51"/>
    </location>
</feature>
<reference evidence="4" key="1">
    <citation type="submission" date="2023-08" db="EMBL/GenBank/DDBJ databases">
        <authorList>
            <person name="Audoor S."/>
            <person name="Bilcke G."/>
        </authorList>
    </citation>
    <scope>NUCLEOTIDE SEQUENCE</scope>
</reference>
<evidence type="ECO:0000313" key="5">
    <source>
        <dbReference type="Proteomes" id="UP001295423"/>
    </source>
</evidence>